<dbReference type="Proteomes" id="UP000694722">
    <property type="component" value="Unplaced"/>
</dbReference>
<evidence type="ECO:0000256" key="1">
    <source>
        <dbReference type="SAM" id="SignalP"/>
    </source>
</evidence>
<reference evidence="2" key="1">
    <citation type="submission" date="2025-08" db="UniProtKB">
        <authorList>
            <consortium name="Ensembl"/>
        </authorList>
    </citation>
    <scope>IDENTIFICATION</scope>
</reference>
<feature type="chain" id="PRO_5034296382" evidence="1">
    <location>
        <begin position="20"/>
        <end position="118"/>
    </location>
</feature>
<dbReference type="Ensembl" id="ENSSSCT00040071749.1">
    <property type="protein sequence ID" value="ENSSSCP00040030619.1"/>
    <property type="gene ID" value="ENSSSCG00040053114.1"/>
</dbReference>
<feature type="signal peptide" evidence="1">
    <location>
        <begin position="1"/>
        <end position="19"/>
    </location>
</feature>
<name>A0A8D1F411_PIG</name>
<proteinExistence type="predicted"/>
<protein>
    <submittedName>
        <fullName evidence="2">Uncharacterized protein</fullName>
    </submittedName>
</protein>
<keyword evidence="1" id="KW-0732">Signal</keyword>
<dbReference type="AlphaFoldDB" id="A0A8D1F411"/>
<accession>A0A8D1F411</accession>
<evidence type="ECO:0000313" key="2">
    <source>
        <dbReference type="Ensembl" id="ENSSSCP00040030619.1"/>
    </source>
</evidence>
<organism evidence="2 3">
    <name type="scientific">Sus scrofa</name>
    <name type="common">Pig</name>
    <dbReference type="NCBI Taxonomy" id="9823"/>
    <lineage>
        <taxon>Eukaryota</taxon>
        <taxon>Metazoa</taxon>
        <taxon>Chordata</taxon>
        <taxon>Craniata</taxon>
        <taxon>Vertebrata</taxon>
        <taxon>Euteleostomi</taxon>
        <taxon>Mammalia</taxon>
        <taxon>Eutheria</taxon>
        <taxon>Laurasiatheria</taxon>
        <taxon>Artiodactyla</taxon>
        <taxon>Suina</taxon>
        <taxon>Suidae</taxon>
        <taxon>Sus</taxon>
    </lineage>
</organism>
<evidence type="ECO:0000313" key="3">
    <source>
        <dbReference type="Proteomes" id="UP000694722"/>
    </source>
</evidence>
<sequence length="118" mass="12493">MQAAILSLLLLGALSEGQALHLIHLPATGNVAENSPPETSVHKFSVKLSASLSPVMPGFPLIINSSPLTEAFRVNWLSGTDFEVSTISLAMGLAYKEGLRHGADGILDPWSFPPFALV</sequence>